<reference evidence="15 16" key="1">
    <citation type="submission" date="2022-09" db="EMBL/GenBank/DDBJ databases">
        <authorList>
            <person name="Kop L."/>
        </authorList>
    </citation>
    <scope>NUCLEOTIDE SEQUENCE [LARGE SCALE GENOMIC DNA]</scope>
    <source>
        <strain evidence="15 16">347</strain>
    </source>
</reference>
<evidence type="ECO:0000259" key="13">
    <source>
        <dbReference type="PROSITE" id="PS51198"/>
    </source>
</evidence>
<dbReference type="Pfam" id="PF00580">
    <property type="entry name" value="UvrD-helicase"/>
    <property type="match status" value="1"/>
</dbReference>
<keyword evidence="4 12" id="KW-0347">Helicase</keyword>
<dbReference type="EC" id="5.6.2.4" evidence="9"/>
<keyword evidence="3 12" id="KW-0378">Hydrolase</keyword>
<dbReference type="PROSITE" id="PS51198">
    <property type="entry name" value="UVRD_HELICASE_ATP_BIND"/>
    <property type="match status" value="1"/>
</dbReference>
<dbReference type="InterPro" id="IPR000212">
    <property type="entry name" value="DNA_helicase_UvrD/REP"/>
</dbReference>
<evidence type="ECO:0000256" key="7">
    <source>
        <dbReference type="ARBA" id="ARBA00023235"/>
    </source>
</evidence>
<dbReference type="InterPro" id="IPR014017">
    <property type="entry name" value="DNA_helicase_UvrD-like_C"/>
</dbReference>
<gene>
    <name evidence="15" type="ORF">NSPWAT_0666</name>
</gene>
<evidence type="ECO:0000256" key="9">
    <source>
        <dbReference type="ARBA" id="ARBA00034808"/>
    </source>
</evidence>
<evidence type="ECO:0000256" key="6">
    <source>
        <dbReference type="ARBA" id="ARBA00023125"/>
    </source>
</evidence>
<feature type="domain" description="UvrD-like helicase C-terminal" evidence="14">
    <location>
        <begin position="292"/>
        <end position="564"/>
    </location>
</feature>
<protein>
    <recommendedName>
        <fullName evidence="9">DNA 3'-5' helicase</fullName>
        <ecNumber evidence="9">5.6.2.4</ecNumber>
    </recommendedName>
    <alternativeName>
        <fullName evidence="10">DNA 3'-5' helicase II</fullName>
    </alternativeName>
</protein>
<dbReference type="Pfam" id="PF13361">
    <property type="entry name" value="UvrD_C"/>
    <property type="match status" value="1"/>
</dbReference>
<comment type="catalytic activity">
    <reaction evidence="11">
        <text>ATP + H2O = ADP + phosphate + H(+)</text>
        <dbReference type="Rhea" id="RHEA:13065"/>
        <dbReference type="ChEBI" id="CHEBI:15377"/>
        <dbReference type="ChEBI" id="CHEBI:15378"/>
        <dbReference type="ChEBI" id="CHEBI:30616"/>
        <dbReference type="ChEBI" id="CHEBI:43474"/>
        <dbReference type="ChEBI" id="CHEBI:456216"/>
        <dbReference type="EC" id="5.6.2.4"/>
    </reaction>
</comment>
<evidence type="ECO:0000313" key="15">
    <source>
        <dbReference type="EMBL" id="CAI2717525.1"/>
    </source>
</evidence>
<dbReference type="SUPFAM" id="SSF52540">
    <property type="entry name" value="P-loop containing nucleoside triphosphate hydrolases"/>
    <property type="match status" value="1"/>
</dbReference>
<feature type="domain" description="UvrD-like helicase ATP-binding" evidence="13">
    <location>
        <begin position="6"/>
        <end position="291"/>
    </location>
</feature>
<dbReference type="PROSITE" id="PS51217">
    <property type="entry name" value="UVRD_HELICASE_CTER"/>
    <property type="match status" value="1"/>
</dbReference>
<organism evidence="15 16">
    <name type="scientific">Nitrospina watsonii</name>
    <dbReference type="NCBI Taxonomy" id="1323948"/>
    <lineage>
        <taxon>Bacteria</taxon>
        <taxon>Pseudomonadati</taxon>
        <taxon>Nitrospinota/Tectimicrobiota group</taxon>
        <taxon>Nitrospinota</taxon>
        <taxon>Nitrospinia</taxon>
        <taxon>Nitrospinales</taxon>
        <taxon>Nitrospinaceae</taxon>
        <taxon>Nitrospina</taxon>
    </lineage>
</organism>
<dbReference type="PANTHER" id="PTHR11070:SF2">
    <property type="entry name" value="ATP-DEPENDENT DNA HELICASE SRS2"/>
    <property type="match status" value="1"/>
</dbReference>
<dbReference type="Gene3D" id="1.10.486.10">
    <property type="entry name" value="PCRA, domain 4"/>
    <property type="match status" value="1"/>
</dbReference>
<comment type="similarity">
    <text evidence="1">Belongs to the helicase family. UvrD subfamily.</text>
</comment>
<evidence type="ECO:0000256" key="10">
    <source>
        <dbReference type="ARBA" id="ARBA00034923"/>
    </source>
</evidence>
<dbReference type="RefSeq" id="WP_282010463.1">
    <property type="nucleotide sequence ID" value="NZ_OX336137.1"/>
</dbReference>
<evidence type="ECO:0000256" key="3">
    <source>
        <dbReference type="ARBA" id="ARBA00022801"/>
    </source>
</evidence>
<evidence type="ECO:0000256" key="4">
    <source>
        <dbReference type="ARBA" id="ARBA00022806"/>
    </source>
</evidence>
<evidence type="ECO:0000256" key="2">
    <source>
        <dbReference type="ARBA" id="ARBA00022741"/>
    </source>
</evidence>
<evidence type="ECO:0000256" key="11">
    <source>
        <dbReference type="ARBA" id="ARBA00048988"/>
    </source>
</evidence>
<comment type="catalytic activity">
    <reaction evidence="8">
        <text>Couples ATP hydrolysis with the unwinding of duplex DNA by translocating in the 3'-5' direction.</text>
        <dbReference type="EC" id="5.6.2.4"/>
    </reaction>
</comment>
<keyword evidence="16" id="KW-1185">Reference proteome</keyword>
<dbReference type="Proteomes" id="UP001157733">
    <property type="component" value="Chromosome"/>
</dbReference>
<dbReference type="GO" id="GO:0004386">
    <property type="term" value="F:helicase activity"/>
    <property type="evidence" value="ECO:0007669"/>
    <property type="project" value="UniProtKB-KW"/>
</dbReference>
<evidence type="ECO:0000256" key="1">
    <source>
        <dbReference type="ARBA" id="ARBA00009922"/>
    </source>
</evidence>
<dbReference type="Gene3D" id="3.40.50.300">
    <property type="entry name" value="P-loop containing nucleotide triphosphate hydrolases"/>
    <property type="match status" value="2"/>
</dbReference>
<keyword evidence="2 12" id="KW-0547">Nucleotide-binding</keyword>
<keyword evidence="6" id="KW-0238">DNA-binding</keyword>
<keyword evidence="7" id="KW-0413">Isomerase</keyword>
<accession>A0ABN8VWF1</accession>
<evidence type="ECO:0000256" key="5">
    <source>
        <dbReference type="ARBA" id="ARBA00022840"/>
    </source>
</evidence>
<evidence type="ECO:0000313" key="16">
    <source>
        <dbReference type="Proteomes" id="UP001157733"/>
    </source>
</evidence>
<dbReference type="InterPro" id="IPR013986">
    <property type="entry name" value="DExx_box_DNA_helicase_dom_sf"/>
</dbReference>
<evidence type="ECO:0000256" key="12">
    <source>
        <dbReference type="PROSITE-ProRule" id="PRU00560"/>
    </source>
</evidence>
<name>A0ABN8VWF1_9BACT</name>
<feature type="binding site" evidence="12">
    <location>
        <begin position="27"/>
        <end position="34"/>
    </location>
    <ligand>
        <name>ATP</name>
        <dbReference type="ChEBI" id="CHEBI:30616"/>
    </ligand>
</feature>
<dbReference type="CDD" id="cd17932">
    <property type="entry name" value="DEXQc_UvrD"/>
    <property type="match status" value="1"/>
</dbReference>
<dbReference type="PANTHER" id="PTHR11070">
    <property type="entry name" value="UVRD / RECB / PCRA DNA HELICASE FAMILY MEMBER"/>
    <property type="match status" value="1"/>
</dbReference>
<dbReference type="EMBL" id="OX336137">
    <property type="protein sequence ID" value="CAI2717525.1"/>
    <property type="molecule type" value="Genomic_DNA"/>
</dbReference>
<dbReference type="InterPro" id="IPR027417">
    <property type="entry name" value="P-loop_NTPase"/>
</dbReference>
<keyword evidence="5 12" id="KW-0067">ATP-binding</keyword>
<proteinExistence type="inferred from homology"/>
<evidence type="ECO:0000256" key="8">
    <source>
        <dbReference type="ARBA" id="ARBA00034617"/>
    </source>
</evidence>
<dbReference type="InterPro" id="IPR014016">
    <property type="entry name" value="UvrD-like_ATP-bd"/>
</dbReference>
<dbReference type="Gene3D" id="1.10.10.160">
    <property type="match status" value="1"/>
</dbReference>
<evidence type="ECO:0000259" key="14">
    <source>
        <dbReference type="PROSITE" id="PS51217"/>
    </source>
</evidence>
<sequence length="638" mass="73891">MMVDLSSLNENQLNAVQWQEGPLLVLAGPGSGKTRVLTYRISRMIEESPDKHFRILGLTFTNKAAAEMRERIDALVPNAGERTLLTTFHSFCADLLRQHGHHQGLRPDFSILSQQADRQALLDEAIFKAGEKNNEVFYTGERLIPVITRLLDYSISIDKAETFLQSQNIREAPIISSFYSLYRQLMIEKNSLDFGGLISEALFLLEQKPSIKKQVHRIYPYICVDEFQDTNLSQYKILTHLVSPVTKNLFVVADDDQIIYQWNGANPERLKELQKDFEMKVLQLPENYRCPPEVIDIANKLISHNLNRSADKELLQANKSISKESPIHVHFFDEWEEEASWVAKDILKRHEKSLNKCVVLARTRRLLESIISVFEKNGVPSYLAMRKDEFVGAPMFWLHGVLRLANSRQDREQLRRICKSFYTLEGINLDVNDIMSQAATEDGDYLRAWQRAALQRSEISSETRLFLEQSIPKISDRLDFWKFLEDAFQWIDNLPESHPQNEEFFSEYKEEKETWDQLIMEIVAQYGRDQITLHLLLQELDLRSKAPKPPKHAVPCFTIHASKGMEFDHVYLVGLVEDQLPSWAAIKKGDDSHEMQEERRNCFVAITRTQESLSISYSSRVFGYTKEPSRFLKEMGLV</sequence>